<reference evidence="3 4" key="1">
    <citation type="submission" date="2018-10" db="EMBL/GenBank/DDBJ databases">
        <title>Genomic Encyclopedia of Archaeal and Bacterial Type Strains, Phase II (KMG-II): from individual species to whole genera.</title>
        <authorList>
            <person name="Goeker M."/>
        </authorList>
    </citation>
    <scope>NUCLEOTIDE SEQUENCE [LARGE SCALE GENOMIC DNA]</scope>
    <source>
        <strain evidence="3 4">DSM 43383</strain>
    </source>
</reference>
<dbReference type="PRINTS" id="PR00412">
    <property type="entry name" value="EPOXHYDRLASE"/>
</dbReference>
<dbReference type="Gene3D" id="3.40.50.1820">
    <property type="entry name" value="alpha/beta hydrolase"/>
    <property type="match status" value="1"/>
</dbReference>
<keyword evidence="1" id="KW-0378">Hydrolase</keyword>
<sequence length="272" mass="28219">MTVSFRRSGRGPGALLLHGIGSSAASFAPQLDALGDALTMVAWDAPGYAGSPDPTRPPGLDGYVDEAADLLRAELGPDPAHLVGVSWGGVIALRMAATRPDLVRGLIVIGASLGSGTDPERTARMRERPTRLARLGPAEFARERGPRLLSPNADRELVETVVTTMAEAVRLPGYTAAAEAMASADLRRDLARISAPTLVLAGAEDTVTGPERAREIAAGIPGAALVTVPGAGHLANQEQPAIVNAWLLAFTGMADRLGRGTPDVTTERKEAS</sequence>
<dbReference type="GO" id="GO:0016787">
    <property type="term" value="F:hydrolase activity"/>
    <property type="evidence" value="ECO:0007669"/>
    <property type="project" value="UniProtKB-KW"/>
</dbReference>
<dbReference type="RefSeq" id="WP_121433842.1">
    <property type="nucleotide sequence ID" value="NZ_RBWU01000002.1"/>
</dbReference>
<dbReference type="PRINTS" id="PR00111">
    <property type="entry name" value="ABHYDROLASE"/>
</dbReference>
<comment type="caution">
    <text evidence="3">The sequence shown here is derived from an EMBL/GenBank/DDBJ whole genome shotgun (WGS) entry which is preliminary data.</text>
</comment>
<organism evidence="3 4">
    <name type="scientific">Actinomadura pelletieri DSM 43383</name>
    <dbReference type="NCBI Taxonomy" id="1120940"/>
    <lineage>
        <taxon>Bacteria</taxon>
        <taxon>Bacillati</taxon>
        <taxon>Actinomycetota</taxon>
        <taxon>Actinomycetes</taxon>
        <taxon>Streptosporangiales</taxon>
        <taxon>Thermomonosporaceae</taxon>
        <taxon>Actinomadura</taxon>
    </lineage>
</organism>
<evidence type="ECO:0000313" key="3">
    <source>
        <dbReference type="EMBL" id="RKS76509.1"/>
    </source>
</evidence>
<dbReference type="PANTHER" id="PTHR43798:SF31">
    <property type="entry name" value="AB HYDROLASE SUPERFAMILY PROTEIN YCLE"/>
    <property type="match status" value="1"/>
</dbReference>
<dbReference type="EMBL" id="RBWU01000002">
    <property type="protein sequence ID" value="RKS76509.1"/>
    <property type="molecule type" value="Genomic_DNA"/>
</dbReference>
<proteinExistence type="predicted"/>
<dbReference type="Pfam" id="PF12697">
    <property type="entry name" value="Abhydrolase_6"/>
    <property type="match status" value="1"/>
</dbReference>
<feature type="domain" description="AB hydrolase-1" evidence="2">
    <location>
        <begin position="15"/>
        <end position="245"/>
    </location>
</feature>
<protein>
    <submittedName>
        <fullName evidence="3">Pimeloyl-ACP methyl ester carboxylesterase</fullName>
    </submittedName>
</protein>
<dbReference type="PANTHER" id="PTHR43798">
    <property type="entry name" value="MONOACYLGLYCEROL LIPASE"/>
    <property type="match status" value="1"/>
</dbReference>
<dbReference type="InterPro" id="IPR000073">
    <property type="entry name" value="AB_hydrolase_1"/>
</dbReference>
<gene>
    <name evidence="3" type="ORF">BZB76_1865</name>
</gene>
<dbReference type="InterPro" id="IPR000639">
    <property type="entry name" value="Epox_hydrolase-like"/>
</dbReference>
<dbReference type="GO" id="GO:0016020">
    <property type="term" value="C:membrane"/>
    <property type="evidence" value="ECO:0007669"/>
    <property type="project" value="TreeGrafter"/>
</dbReference>
<name>A0A495QSM5_9ACTN</name>
<keyword evidence="4" id="KW-1185">Reference proteome</keyword>
<evidence type="ECO:0000259" key="2">
    <source>
        <dbReference type="Pfam" id="PF12697"/>
    </source>
</evidence>
<accession>A0A495QSM5</accession>
<dbReference type="Proteomes" id="UP000274601">
    <property type="component" value="Unassembled WGS sequence"/>
</dbReference>
<evidence type="ECO:0000256" key="1">
    <source>
        <dbReference type="ARBA" id="ARBA00022801"/>
    </source>
</evidence>
<dbReference type="AlphaFoldDB" id="A0A495QSM5"/>
<evidence type="ECO:0000313" key="4">
    <source>
        <dbReference type="Proteomes" id="UP000274601"/>
    </source>
</evidence>
<dbReference type="SUPFAM" id="SSF53474">
    <property type="entry name" value="alpha/beta-Hydrolases"/>
    <property type="match status" value="1"/>
</dbReference>
<dbReference type="InterPro" id="IPR029058">
    <property type="entry name" value="AB_hydrolase_fold"/>
</dbReference>
<dbReference type="OrthoDB" id="9802489at2"/>
<dbReference type="InterPro" id="IPR050266">
    <property type="entry name" value="AB_hydrolase_sf"/>
</dbReference>